<dbReference type="InterPro" id="IPR038765">
    <property type="entry name" value="Papain-like_cys_pep_sf"/>
</dbReference>
<feature type="region of interest" description="Disordered" evidence="13">
    <location>
        <begin position="42"/>
        <end position="74"/>
    </location>
</feature>
<comment type="caution">
    <text evidence="14">The sequence shown here is derived from an EMBL/GenBank/DDBJ whole genome shotgun (WGS) entry which is preliminary data.</text>
</comment>
<evidence type="ECO:0000256" key="3">
    <source>
        <dbReference type="ARBA" id="ARBA00016900"/>
    </source>
</evidence>
<evidence type="ECO:0000256" key="2">
    <source>
        <dbReference type="ARBA" id="ARBA00012465"/>
    </source>
</evidence>
<evidence type="ECO:0000256" key="1">
    <source>
        <dbReference type="ARBA" id="ARBA00000423"/>
    </source>
</evidence>
<dbReference type="GO" id="GO:0043418">
    <property type="term" value="P:homocysteine catabolic process"/>
    <property type="evidence" value="ECO:0007669"/>
    <property type="project" value="TreeGrafter"/>
</dbReference>
<comment type="catalytic activity">
    <reaction evidence="1">
        <text>Inactivates bleomycin B2 (a cytotoxic glycometallopeptide) by hydrolysis of a carboxyamide bond of beta-aminoalanine, but also shows general aminopeptidase activity. The specificity varies somewhat with source, but amino acid arylamides of Met, Leu and Ala are preferred.</text>
        <dbReference type="EC" id="3.4.22.40"/>
    </reaction>
</comment>
<dbReference type="GO" id="GO:0005737">
    <property type="term" value="C:cytoplasm"/>
    <property type="evidence" value="ECO:0007669"/>
    <property type="project" value="TreeGrafter"/>
</dbReference>
<dbReference type="GO" id="GO:0009636">
    <property type="term" value="P:response to toxic substance"/>
    <property type="evidence" value="ECO:0007669"/>
    <property type="project" value="TreeGrafter"/>
</dbReference>
<keyword evidence="15" id="KW-1185">Reference proteome</keyword>
<dbReference type="GeneID" id="85305813"/>
<name>A0AAJ0FCY6_9PEZI</name>
<sequence>MGNSQSRPSSPGEVAQEKALLERLRTLQLDRQDGWDEDYVYVGDKKQNDQMNEKGPVTSEPREPREPEGLSVSEAERWQTELLRDPKNRLALSVLSAGNPREVLTSRAATIADQQVFNVQIPFEGGPITNQRSSGRCWLFASTNVFRVALMQKYNLDSFELSQAYLFFWDKLEKANWFLEQVISTAGEPLDGRLVQTLLQEPLSDGGQWDMVYNLVDKYGLVPQVLYPDSFNARSSSVVNSIVFTKLRQGALALRRLAAASPSGTTTTAEALSRAKAKLVREIHAILTLTLGPPPAIDAEFEWDFVDKAGHARAVRATPRAFAQDLHSTRPNPTATIAVTPASVAGMISLVHDPRHPPLRLLSVDRLGNVVGGRGVRYVNVDMPGLKRACVAQLRAGLPVFFGCDVGKFSSSARGLMDTALIDYQLGFPGVDVLGGLDKAERLRTGESAMTHAMVLTAVHVVDEGVGGSGERNKKKKEKEKRTVRWRVQNSWGEDAGDKGWFVMTDAWMDHFVYQAVIDPRFLGSEVRDVLRGEPIVLPLWDPMGSLA</sequence>
<evidence type="ECO:0000256" key="11">
    <source>
        <dbReference type="ARBA" id="ARBA00031859"/>
    </source>
</evidence>
<dbReference type="Pfam" id="PF03051">
    <property type="entry name" value="Peptidase_C1_2"/>
    <property type="match status" value="1"/>
</dbReference>
<dbReference type="AlphaFoldDB" id="A0AAJ0FCY6"/>
<feature type="compositionally biased region" description="Basic and acidic residues" evidence="13">
    <location>
        <begin position="60"/>
        <end position="74"/>
    </location>
</feature>
<proteinExistence type="predicted"/>
<evidence type="ECO:0000256" key="9">
    <source>
        <dbReference type="ARBA" id="ARBA00030627"/>
    </source>
</evidence>
<dbReference type="Proteomes" id="UP001244011">
    <property type="component" value="Unassembled WGS sequence"/>
</dbReference>
<keyword evidence="4" id="KW-0645">Protease</keyword>
<evidence type="ECO:0000256" key="4">
    <source>
        <dbReference type="ARBA" id="ARBA00022670"/>
    </source>
</evidence>
<evidence type="ECO:0000256" key="7">
    <source>
        <dbReference type="ARBA" id="ARBA00025347"/>
    </source>
</evidence>
<dbReference type="InterPro" id="IPR000169">
    <property type="entry name" value="Pept_cys_AS"/>
</dbReference>
<dbReference type="SUPFAM" id="SSF54001">
    <property type="entry name" value="Cysteine proteinases"/>
    <property type="match status" value="1"/>
</dbReference>
<dbReference type="PANTHER" id="PTHR10363:SF2">
    <property type="entry name" value="BLEOMYCIN HYDROLASE"/>
    <property type="match status" value="1"/>
</dbReference>
<evidence type="ECO:0000256" key="10">
    <source>
        <dbReference type="ARBA" id="ARBA00031564"/>
    </source>
</evidence>
<dbReference type="InterPro" id="IPR004134">
    <property type="entry name" value="Peptidase_C1B"/>
</dbReference>
<evidence type="ECO:0000256" key="6">
    <source>
        <dbReference type="ARBA" id="ARBA00022807"/>
    </source>
</evidence>
<dbReference type="EC" id="3.4.22.40" evidence="2"/>
<comment type="function">
    <text evidence="7">The normal physiological role of the enzyme is unknown, but it is not essential for the viability of yeast cells. Has aminopeptidase activity, shortening substrate peptides sequentially by 1 amino acid. Has bleomycin hydrolase activity, which can protect the cell from the toxic effects of bleomycin. Has homocysteine-thiolactonase activity, protecting the cell against homocysteine toxicity. Acts as a repressor in the GAL4 regulatory system, but this does not require either the peptidase or nucleic acid-binding activities.</text>
</comment>
<keyword evidence="6" id="KW-0788">Thiol protease</keyword>
<keyword evidence="5 14" id="KW-0378">Hydrolase</keyword>
<gene>
    <name evidence="14" type="ORF">QBC33DRAFT_205333</name>
</gene>
<evidence type="ECO:0000256" key="12">
    <source>
        <dbReference type="ARBA" id="ARBA00032353"/>
    </source>
</evidence>
<reference evidence="14" key="1">
    <citation type="submission" date="2023-06" db="EMBL/GenBank/DDBJ databases">
        <title>Genome-scale phylogeny and comparative genomics of the fungal order Sordariales.</title>
        <authorList>
            <consortium name="Lawrence Berkeley National Laboratory"/>
            <person name="Hensen N."/>
            <person name="Bonometti L."/>
            <person name="Westerberg I."/>
            <person name="Brannstrom I.O."/>
            <person name="Guillou S."/>
            <person name="Cros-Aarteil S."/>
            <person name="Calhoun S."/>
            <person name="Haridas S."/>
            <person name="Kuo A."/>
            <person name="Mondo S."/>
            <person name="Pangilinan J."/>
            <person name="Riley R."/>
            <person name="Labutti K."/>
            <person name="Andreopoulos B."/>
            <person name="Lipzen A."/>
            <person name="Chen C."/>
            <person name="Yanf M."/>
            <person name="Daum C."/>
            <person name="Ng V."/>
            <person name="Clum A."/>
            <person name="Steindorff A."/>
            <person name="Ohm R."/>
            <person name="Martin F."/>
            <person name="Silar P."/>
            <person name="Natvig D."/>
            <person name="Lalanne C."/>
            <person name="Gautier V."/>
            <person name="Ament-Velasquez S.L."/>
            <person name="Kruys A."/>
            <person name="Hutchinson M.I."/>
            <person name="Powell A.J."/>
            <person name="Barry K."/>
            <person name="Miller A.N."/>
            <person name="Grigoriev I.V."/>
            <person name="Debuchy R."/>
            <person name="Gladieux P."/>
            <person name="Thoren M.H."/>
            <person name="Johannesson H."/>
        </authorList>
    </citation>
    <scope>NUCLEOTIDE SEQUENCE</scope>
    <source>
        <strain evidence="14">8032-3</strain>
    </source>
</reference>
<organism evidence="14 15">
    <name type="scientific">Phialemonium atrogriseum</name>
    <dbReference type="NCBI Taxonomy" id="1093897"/>
    <lineage>
        <taxon>Eukaryota</taxon>
        <taxon>Fungi</taxon>
        <taxon>Dikarya</taxon>
        <taxon>Ascomycota</taxon>
        <taxon>Pezizomycotina</taxon>
        <taxon>Sordariomycetes</taxon>
        <taxon>Sordariomycetidae</taxon>
        <taxon>Cephalothecales</taxon>
        <taxon>Cephalothecaceae</taxon>
        <taxon>Phialemonium</taxon>
    </lineage>
</organism>
<accession>A0AAJ0FCY6</accession>
<dbReference type="EMBL" id="MU839022">
    <property type="protein sequence ID" value="KAK1764066.1"/>
    <property type="molecule type" value="Genomic_DNA"/>
</dbReference>
<comment type="subunit">
    <text evidence="8">Homohexamer. Binds to nucleic acids. Binds single-stranded DNA and RNA with higher affinity than double-stranded DNA.</text>
</comment>
<evidence type="ECO:0000256" key="13">
    <source>
        <dbReference type="SAM" id="MobiDB-lite"/>
    </source>
</evidence>
<dbReference type="RefSeq" id="XP_060280279.1">
    <property type="nucleotide sequence ID" value="XM_060422626.1"/>
</dbReference>
<dbReference type="GO" id="GO:0004197">
    <property type="term" value="F:cysteine-type endopeptidase activity"/>
    <property type="evidence" value="ECO:0007669"/>
    <property type="project" value="UniProtKB-EC"/>
</dbReference>
<dbReference type="PANTHER" id="PTHR10363">
    <property type="entry name" value="BLEOMYCIN HYDROLASE"/>
    <property type="match status" value="1"/>
</dbReference>
<dbReference type="GO" id="GO:0006508">
    <property type="term" value="P:proteolysis"/>
    <property type="evidence" value="ECO:0007669"/>
    <property type="project" value="UniProtKB-KW"/>
</dbReference>
<dbReference type="GO" id="GO:0070005">
    <property type="term" value="F:cysteine-type aminopeptidase activity"/>
    <property type="evidence" value="ECO:0007669"/>
    <property type="project" value="InterPro"/>
</dbReference>
<dbReference type="Gene3D" id="3.90.70.10">
    <property type="entry name" value="Cysteine proteinases"/>
    <property type="match status" value="1"/>
</dbReference>
<evidence type="ECO:0000313" key="15">
    <source>
        <dbReference type="Proteomes" id="UP001244011"/>
    </source>
</evidence>
<protein>
    <recommendedName>
        <fullName evidence="3">Cysteine proteinase 1, mitochondrial</fullName>
        <ecNumber evidence="2">3.4.22.40</ecNumber>
    </recommendedName>
    <alternativeName>
        <fullName evidence="9">Bleomycin hydrolase</fullName>
    </alternativeName>
    <alternativeName>
        <fullName evidence="12">Homocysteine-thiolactonase</fullName>
    </alternativeName>
    <alternativeName>
        <fullName evidence="10">Leucine aminopeptidase 3</fullName>
    </alternativeName>
    <alternativeName>
        <fullName evidence="11">Y3</fullName>
    </alternativeName>
</protein>
<evidence type="ECO:0000256" key="5">
    <source>
        <dbReference type="ARBA" id="ARBA00022801"/>
    </source>
</evidence>
<dbReference type="PROSITE" id="PS00139">
    <property type="entry name" value="THIOL_PROTEASE_CYS"/>
    <property type="match status" value="1"/>
</dbReference>
<evidence type="ECO:0000313" key="14">
    <source>
        <dbReference type="EMBL" id="KAK1764066.1"/>
    </source>
</evidence>
<feature type="compositionally biased region" description="Basic and acidic residues" evidence="13">
    <location>
        <begin position="43"/>
        <end position="52"/>
    </location>
</feature>
<dbReference type="CDD" id="cd00585">
    <property type="entry name" value="Peptidase_C1B"/>
    <property type="match status" value="1"/>
</dbReference>
<evidence type="ECO:0000256" key="8">
    <source>
        <dbReference type="ARBA" id="ARBA00026080"/>
    </source>
</evidence>